<protein>
    <submittedName>
        <fullName evidence="2">NADP-dependent oxidoreductase</fullName>
    </submittedName>
</protein>
<dbReference type="Gene3D" id="3.90.180.10">
    <property type="entry name" value="Medium-chain alcohol dehydrogenases, catalytic domain"/>
    <property type="match status" value="1"/>
</dbReference>
<dbReference type="CDD" id="cd05289">
    <property type="entry name" value="MDR_like_2"/>
    <property type="match status" value="1"/>
</dbReference>
<dbReference type="InterPro" id="IPR052733">
    <property type="entry name" value="Chloroplast_QOR"/>
</dbReference>
<dbReference type="SMART" id="SM00829">
    <property type="entry name" value="PKS_ER"/>
    <property type="match status" value="1"/>
</dbReference>
<dbReference type="Gene3D" id="3.40.50.720">
    <property type="entry name" value="NAD(P)-binding Rossmann-like Domain"/>
    <property type="match status" value="1"/>
</dbReference>
<evidence type="ECO:0000313" key="2">
    <source>
        <dbReference type="EMBL" id="NGO68323.1"/>
    </source>
</evidence>
<dbReference type="InterPro" id="IPR013154">
    <property type="entry name" value="ADH-like_N"/>
</dbReference>
<dbReference type="GO" id="GO:0016491">
    <property type="term" value="F:oxidoreductase activity"/>
    <property type="evidence" value="ECO:0007669"/>
    <property type="project" value="InterPro"/>
</dbReference>
<sequence>MKAMRFHEFGSSEVLRYEDVDRPVPGPGQVLVRVAATSFNPVDDHIRAGVLAEMLPVTLPYVPGIDLAGTVAGLGPDVTGFEVGDRVVAMLPLGSAGGTAEYAVAPAESLAPAPRTTELVDAAALPLTGLAAWQTAFELAELKPGQTGQTVLVNGAAGAVGSLVVQLAADAGAQVTAVDGPQHADRLRDYGAHRVADPLDLAAGPAAVGGPFQVVVNHVRLSPEELAQLTHYVADGGVAASSAGPVPEDPARGVRSANLWVRSDGAQLTELAAKVDAGALRLHVAAHRPATELAAVHEEAGAGRLPGKTVVLAP</sequence>
<dbReference type="Pfam" id="PF08240">
    <property type="entry name" value="ADH_N"/>
    <property type="match status" value="1"/>
</dbReference>
<name>A0A6G4WTJ6_9ACTN</name>
<dbReference type="EMBL" id="JAAKZZ010000053">
    <property type="protein sequence ID" value="NGO68323.1"/>
    <property type="molecule type" value="Genomic_DNA"/>
</dbReference>
<evidence type="ECO:0000259" key="1">
    <source>
        <dbReference type="SMART" id="SM00829"/>
    </source>
</evidence>
<dbReference type="Pfam" id="PF13602">
    <property type="entry name" value="ADH_zinc_N_2"/>
    <property type="match status" value="1"/>
</dbReference>
<dbReference type="InterPro" id="IPR011032">
    <property type="entry name" value="GroES-like_sf"/>
</dbReference>
<reference evidence="2 3" key="1">
    <citation type="submission" date="2020-02" db="EMBL/GenBank/DDBJ databases">
        <title>Whole-genome analyses of novel actinobacteria.</title>
        <authorList>
            <person name="Sahin N."/>
            <person name="Tatar D."/>
        </authorList>
    </citation>
    <scope>NUCLEOTIDE SEQUENCE [LARGE SCALE GENOMIC DNA]</scope>
    <source>
        <strain evidence="2 3">SB3404</strain>
    </source>
</reference>
<organism evidence="2 3">
    <name type="scientific">Streptomyces boncukensis</name>
    <dbReference type="NCBI Taxonomy" id="2711219"/>
    <lineage>
        <taxon>Bacteria</taxon>
        <taxon>Bacillati</taxon>
        <taxon>Actinomycetota</taxon>
        <taxon>Actinomycetes</taxon>
        <taxon>Kitasatosporales</taxon>
        <taxon>Streptomycetaceae</taxon>
        <taxon>Streptomyces</taxon>
    </lineage>
</organism>
<feature type="domain" description="Enoyl reductase (ER)" evidence="1">
    <location>
        <begin position="10"/>
        <end position="311"/>
    </location>
</feature>
<dbReference type="SUPFAM" id="SSF51735">
    <property type="entry name" value="NAD(P)-binding Rossmann-fold domains"/>
    <property type="match status" value="1"/>
</dbReference>
<evidence type="ECO:0000313" key="3">
    <source>
        <dbReference type="Proteomes" id="UP000477722"/>
    </source>
</evidence>
<accession>A0A6G4WTJ6</accession>
<dbReference type="PANTHER" id="PTHR44013">
    <property type="entry name" value="ZINC-TYPE ALCOHOL DEHYDROGENASE-LIKE PROTEIN C16A3.02C"/>
    <property type="match status" value="1"/>
</dbReference>
<dbReference type="SUPFAM" id="SSF50129">
    <property type="entry name" value="GroES-like"/>
    <property type="match status" value="1"/>
</dbReference>
<proteinExistence type="predicted"/>
<dbReference type="Proteomes" id="UP000477722">
    <property type="component" value="Unassembled WGS sequence"/>
</dbReference>
<dbReference type="InterPro" id="IPR036291">
    <property type="entry name" value="NAD(P)-bd_dom_sf"/>
</dbReference>
<keyword evidence="3" id="KW-1185">Reference proteome</keyword>
<dbReference type="RefSeq" id="WP_165297974.1">
    <property type="nucleotide sequence ID" value="NZ_JAAKZZ010000053.1"/>
</dbReference>
<dbReference type="PANTHER" id="PTHR44013:SF1">
    <property type="entry name" value="ZINC-TYPE ALCOHOL DEHYDROGENASE-LIKE PROTEIN C16A3.02C"/>
    <property type="match status" value="1"/>
</dbReference>
<dbReference type="AlphaFoldDB" id="A0A6G4WTJ6"/>
<dbReference type="InterPro" id="IPR020843">
    <property type="entry name" value="ER"/>
</dbReference>
<gene>
    <name evidence="2" type="ORF">G5C65_08135</name>
</gene>
<comment type="caution">
    <text evidence="2">The sequence shown here is derived from an EMBL/GenBank/DDBJ whole genome shotgun (WGS) entry which is preliminary data.</text>
</comment>